<evidence type="ECO:0000313" key="3">
    <source>
        <dbReference type="Proteomes" id="UP000026915"/>
    </source>
</evidence>
<dbReference type="EMBL" id="CM001886">
    <property type="protein sequence ID" value="EOY17164.1"/>
    <property type="molecule type" value="Genomic_DNA"/>
</dbReference>
<evidence type="ECO:0000256" key="1">
    <source>
        <dbReference type="SAM" id="MobiDB-lite"/>
    </source>
</evidence>
<dbReference type="InParanoid" id="A0A061FRP5"/>
<dbReference type="HOGENOM" id="CLU_2311284_0_0_1"/>
<protein>
    <submittedName>
        <fullName evidence="2">Uncharacterized protein</fullName>
    </submittedName>
</protein>
<feature type="compositionally biased region" description="Basic and acidic residues" evidence="1">
    <location>
        <begin position="27"/>
        <end position="44"/>
    </location>
</feature>
<feature type="compositionally biased region" description="Polar residues" evidence="1">
    <location>
        <begin position="56"/>
        <end position="69"/>
    </location>
</feature>
<keyword evidence="3" id="KW-1185">Reference proteome</keyword>
<name>A0A061FRP5_THECC</name>
<sequence length="100" mass="11738">MSRETRESSTSVGRRVMGESLNRRSRKNDNDLLKSKRQLRHDVEVNVVSNEDSRQRNQTTRQEAESTWETSRALDLEFQPRKEAVVEVFSRLEEEDELAS</sequence>
<reference evidence="2 3" key="1">
    <citation type="journal article" date="2013" name="Genome Biol.">
        <title>The genome sequence of the most widely cultivated cacao type and its use to identify candidate genes regulating pod color.</title>
        <authorList>
            <person name="Motamayor J.C."/>
            <person name="Mockaitis K."/>
            <person name="Schmutz J."/>
            <person name="Haiminen N."/>
            <person name="Iii D.L."/>
            <person name="Cornejo O."/>
            <person name="Findley S.D."/>
            <person name="Zheng P."/>
            <person name="Utro F."/>
            <person name="Royaert S."/>
            <person name="Saski C."/>
            <person name="Jenkins J."/>
            <person name="Podicheti R."/>
            <person name="Zhao M."/>
            <person name="Scheffler B.E."/>
            <person name="Stack J.C."/>
            <person name="Feltus F.A."/>
            <person name="Mustiga G.M."/>
            <person name="Amores F."/>
            <person name="Phillips W."/>
            <person name="Marelli J.P."/>
            <person name="May G.D."/>
            <person name="Shapiro H."/>
            <person name="Ma J."/>
            <person name="Bustamante C.D."/>
            <person name="Schnell R.J."/>
            <person name="Main D."/>
            <person name="Gilbert D."/>
            <person name="Parida L."/>
            <person name="Kuhn D.N."/>
        </authorList>
    </citation>
    <scope>NUCLEOTIDE SEQUENCE [LARGE SCALE GENOMIC DNA]</scope>
    <source>
        <strain evidence="3">cv. Matina 1-6</strain>
    </source>
</reference>
<evidence type="ECO:0000313" key="2">
    <source>
        <dbReference type="EMBL" id="EOY17164.1"/>
    </source>
</evidence>
<accession>A0A061FRP5</accession>
<dbReference type="Proteomes" id="UP000026915">
    <property type="component" value="Chromosome 8"/>
</dbReference>
<gene>
    <name evidence="2" type="ORF">TCM_036326</name>
</gene>
<organism evidence="2 3">
    <name type="scientific">Theobroma cacao</name>
    <name type="common">Cacao</name>
    <name type="synonym">Cocoa</name>
    <dbReference type="NCBI Taxonomy" id="3641"/>
    <lineage>
        <taxon>Eukaryota</taxon>
        <taxon>Viridiplantae</taxon>
        <taxon>Streptophyta</taxon>
        <taxon>Embryophyta</taxon>
        <taxon>Tracheophyta</taxon>
        <taxon>Spermatophyta</taxon>
        <taxon>Magnoliopsida</taxon>
        <taxon>eudicotyledons</taxon>
        <taxon>Gunneridae</taxon>
        <taxon>Pentapetalae</taxon>
        <taxon>rosids</taxon>
        <taxon>malvids</taxon>
        <taxon>Malvales</taxon>
        <taxon>Malvaceae</taxon>
        <taxon>Byttnerioideae</taxon>
        <taxon>Theobroma</taxon>
    </lineage>
</organism>
<proteinExistence type="predicted"/>
<dbReference type="AlphaFoldDB" id="A0A061FRP5"/>
<feature type="region of interest" description="Disordered" evidence="1">
    <location>
        <begin position="1"/>
        <end position="69"/>
    </location>
</feature>
<dbReference type="Gramene" id="EOY17164">
    <property type="protein sequence ID" value="EOY17164"/>
    <property type="gene ID" value="TCM_036326"/>
</dbReference>